<proteinExistence type="predicted"/>
<protein>
    <submittedName>
        <fullName evidence="2">Uncharacterized protein</fullName>
    </submittedName>
</protein>
<organism evidence="2 3">
    <name type="scientific">Crenichthys baileyi</name>
    <name type="common">White River springfish</name>
    <dbReference type="NCBI Taxonomy" id="28760"/>
    <lineage>
        <taxon>Eukaryota</taxon>
        <taxon>Metazoa</taxon>
        <taxon>Chordata</taxon>
        <taxon>Craniata</taxon>
        <taxon>Vertebrata</taxon>
        <taxon>Euteleostomi</taxon>
        <taxon>Actinopterygii</taxon>
        <taxon>Neopterygii</taxon>
        <taxon>Teleostei</taxon>
        <taxon>Neoteleostei</taxon>
        <taxon>Acanthomorphata</taxon>
        <taxon>Ovalentaria</taxon>
        <taxon>Atherinomorphae</taxon>
        <taxon>Cyprinodontiformes</taxon>
        <taxon>Goodeidae</taxon>
        <taxon>Crenichthys</taxon>
    </lineage>
</organism>
<name>A0AAV9R930_9TELE</name>
<keyword evidence="3" id="KW-1185">Reference proteome</keyword>
<gene>
    <name evidence="2" type="ORF">CRENBAI_002345</name>
</gene>
<dbReference type="EMBL" id="JAHHUM010002316">
    <property type="protein sequence ID" value="KAK5605040.1"/>
    <property type="molecule type" value="Genomic_DNA"/>
</dbReference>
<dbReference type="Proteomes" id="UP001311232">
    <property type="component" value="Unassembled WGS sequence"/>
</dbReference>
<dbReference type="AlphaFoldDB" id="A0AAV9R930"/>
<evidence type="ECO:0000256" key="1">
    <source>
        <dbReference type="SAM" id="MobiDB-lite"/>
    </source>
</evidence>
<evidence type="ECO:0000313" key="2">
    <source>
        <dbReference type="EMBL" id="KAK5605040.1"/>
    </source>
</evidence>
<comment type="caution">
    <text evidence="2">The sequence shown here is derived from an EMBL/GenBank/DDBJ whole genome shotgun (WGS) entry which is preliminary data.</text>
</comment>
<reference evidence="2 3" key="1">
    <citation type="submission" date="2021-06" db="EMBL/GenBank/DDBJ databases">
        <authorList>
            <person name="Palmer J.M."/>
        </authorList>
    </citation>
    <scope>NUCLEOTIDE SEQUENCE [LARGE SCALE GENOMIC DNA]</scope>
    <source>
        <strain evidence="2 3">MEX-2019</strain>
        <tissue evidence="2">Muscle</tissue>
    </source>
</reference>
<evidence type="ECO:0000313" key="3">
    <source>
        <dbReference type="Proteomes" id="UP001311232"/>
    </source>
</evidence>
<accession>A0AAV9R930</accession>
<sequence length="101" mass="11441">MFFFFARLKPTIPSRNKSSSDFVYSGTVGWVSELAQKSVCVREVPLGPLQVYEDNRPSNMFHLFELNLDESDGAAESQRSARLPEPLKKNRPTASFIIHHA</sequence>
<feature type="region of interest" description="Disordered" evidence="1">
    <location>
        <begin position="75"/>
        <end position="101"/>
    </location>
</feature>